<protein>
    <recommendedName>
        <fullName evidence="5">HTH hxlR-type domain-containing protein</fullName>
    </recommendedName>
</protein>
<keyword evidence="1" id="KW-0805">Transcription regulation</keyword>
<keyword evidence="7" id="KW-1185">Reference proteome</keyword>
<feature type="domain" description="HTH hxlR-type" evidence="5">
    <location>
        <begin position="12"/>
        <end position="111"/>
    </location>
</feature>
<evidence type="ECO:0000259" key="5">
    <source>
        <dbReference type="PROSITE" id="PS51118"/>
    </source>
</evidence>
<dbReference type="Gene3D" id="1.10.10.10">
    <property type="entry name" value="Winged helix-like DNA-binding domain superfamily/Winged helix DNA-binding domain"/>
    <property type="match status" value="1"/>
</dbReference>
<comment type="caution">
    <text evidence="6">The sequence shown here is derived from an EMBL/GenBank/DDBJ whole genome shotgun (WGS) entry which is preliminary data.</text>
</comment>
<evidence type="ECO:0000256" key="1">
    <source>
        <dbReference type="ARBA" id="ARBA00023015"/>
    </source>
</evidence>
<organism evidence="6 7">
    <name type="scientific">Corallibacter vietnamensis</name>
    <dbReference type="NCBI Taxonomy" id="904130"/>
    <lineage>
        <taxon>Bacteria</taxon>
        <taxon>Pseudomonadati</taxon>
        <taxon>Bacteroidota</taxon>
        <taxon>Flavobacteriia</taxon>
        <taxon>Flavobacteriales</taxon>
        <taxon>Flavobacteriaceae</taxon>
        <taxon>Corallibacter</taxon>
    </lineage>
</organism>
<dbReference type="Proteomes" id="UP001501456">
    <property type="component" value="Unassembled WGS sequence"/>
</dbReference>
<sequence length="218" mass="26245">MTDQKMTKNPKNPINQSFNIIGDRWTLLILRDIMFYGKRHFNDFLSSKEKISKSILNNRLKKLIENFIIVKAPDHSHKQKNKYTLNYKGIDLIPLMIELYKWNGYRPNLSEEEKEQNFYNEIHFNRIEFEDKLKKDLTLEIKQVFNENHDLFMDTMRKISPNVKTIAECKFESPSKPQKKEKSIKTKQKDPIMTDEKARKYILETVFEIDHEHLYEDV</sequence>
<accession>A0ABP7GZA1</accession>
<keyword evidence="2" id="KW-0238">DNA-binding</keyword>
<dbReference type="SUPFAM" id="SSF46785">
    <property type="entry name" value="Winged helix' DNA-binding domain"/>
    <property type="match status" value="1"/>
</dbReference>
<name>A0ABP7GZA1_9FLAO</name>
<gene>
    <name evidence="6" type="ORF">GCM10022271_07830</name>
</gene>
<proteinExistence type="predicted"/>
<keyword evidence="3" id="KW-0804">Transcription</keyword>
<evidence type="ECO:0000313" key="6">
    <source>
        <dbReference type="EMBL" id="GAA3778017.1"/>
    </source>
</evidence>
<evidence type="ECO:0000256" key="3">
    <source>
        <dbReference type="ARBA" id="ARBA00023163"/>
    </source>
</evidence>
<feature type="region of interest" description="Disordered" evidence="4">
    <location>
        <begin position="172"/>
        <end position="191"/>
    </location>
</feature>
<evidence type="ECO:0000313" key="7">
    <source>
        <dbReference type="Proteomes" id="UP001501456"/>
    </source>
</evidence>
<evidence type="ECO:0000256" key="2">
    <source>
        <dbReference type="ARBA" id="ARBA00023125"/>
    </source>
</evidence>
<dbReference type="InterPro" id="IPR036388">
    <property type="entry name" value="WH-like_DNA-bd_sf"/>
</dbReference>
<dbReference type="RefSeq" id="WP_344727311.1">
    <property type="nucleotide sequence ID" value="NZ_BAABBI010000001.1"/>
</dbReference>
<dbReference type="InterPro" id="IPR002577">
    <property type="entry name" value="HTH_HxlR"/>
</dbReference>
<dbReference type="PANTHER" id="PTHR33204">
    <property type="entry name" value="TRANSCRIPTIONAL REGULATOR, MARR FAMILY"/>
    <property type="match status" value="1"/>
</dbReference>
<dbReference type="PANTHER" id="PTHR33204:SF18">
    <property type="entry name" value="TRANSCRIPTIONAL REGULATORY PROTEIN"/>
    <property type="match status" value="1"/>
</dbReference>
<dbReference type="EMBL" id="BAABBI010000001">
    <property type="protein sequence ID" value="GAA3778017.1"/>
    <property type="molecule type" value="Genomic_DNA"/>
</dbReference>
<dbReference type="PROSITE" id="PS51118">
    <property type="entry name" value="HTH_HXLR"/>
    <property type="match status" value="1"/>
</dbReference>
<evidence type="ECO:0000256" key="4">
    <source>
        <dbReference type="SAM" id="MobiDB-lite"/>
    </source>
</evidence>
<dbReference type="Pfam" id="PF01638">
    <property type="entry name" value="HxlR"/>
    <property type="match status" value="1"/>
</dbReference>
<reference evidence="7" key="1">
    <citation type="journal article" date="2019" name="Int. J. Syst. Evol. Microbiol.">
        <title>The Global Catalogue of Microorganisms (GCM) 10K type strain sequencing project: providing services to taxonomists for standard genome sequencing and annotation.</title>
        <authorList>
            <consortium name="The Broad Institute Genomics Platform"/>
            <consortium name="The Broad Institute Genome Sequencing Center for Infectious Disease"/>
            <person name="Wu L."/>
            <person name="Ma J."/>
        </authorList>
    </citation>
    <scope>NUCLEOTIDE SEQUENCE [LARGE SCALE GENOMIC DNA]</scope>
    <source>
        <strain evidence="7">JCM 17525</strain>
    </source>
</reference>
<dbReference type="InterPro" id="IPR036390">
    <property type="entry name" value="WH_DNA-bd_sf"/>
</dbReference>